<evidence type="ECO:0000259" key="12">
    <source>
        <dbReference type="PROSITE" id="PS50975"/>
    </source>
</evidence>
<dbReference type="HAMAP" id="MF_00047">
    <property type="entry name" value="Dala_Dala_lig"/>
    <property type="match status" value="1"/>
</dbReference>
<dbReference type="InterPro" id="IPR016185">
    <property type="entry name" value="PreATP-grasp_dom_sf"/>
</dbReference>
<dbReference type="NCBIfam" id="NF002378">
    <property type="entry name" value="PRK01372.1"/>
    <property type="match status" value="1"/>
</dbReference>
<dbReference type="PIRSF" id="PIRSF039102">
    <property type="entry name" value="Ddl/VanB"/>
    <property type="match status" value="1"/>
</dbReference>
<comment type="caution">
    <text evidence="13">The sequence shown here is derived from an EMBL/GenBank/DDBJ whole genome shotgun (WGS) entry which is preliminary data.</text>
</comment>
<dbReference type="Gene3D" id="3.40.50.20">
    <property type="match status" value="1"/>
</dbReference>
<dbReference type="Pfam" id="PF01820">
    <property type="entry name" value="Dala_Dala_lig_N"/>
    <property type="match status" value="1"/>
</dbReference>
<protein>
    <recommendedName>
        <fullName evidence="10">D-alanine--D-alanine ligase</fullName>
        <ecNumber evidence="10">6.3.2.4</ecNumber>
    </recommendedName>
    <alternativeName>
        <fullName evidence="10">D-Ala-D-Ala ligase</fullName>
    </alternativeName>
    <alternativeName>
        <fullName evidence="10">D-alanylalanine synthetase</fullName>
    </alternativeName>
</protein>
<dbReference type="SMART" id="SM01209">
    <property type="entry name" value="GARS_A"/>
    <property type="match status" value="1"/>
</dbReference>
<dbReference type="NCBIfam" id="TIGR01205">
    <property type="entry name" value="D_ala_D_alaTIGR"/>
    <property type="match status" value="1"/>
</dbReference>
<organism evidence="13 14">
    <name type="scientific">Lachnospira hominis</name>
    <name type="common">ex Liu et al. 2021</name>
    <dbReference type="NCBI Taxonomy" id="2763051"/>
    <lineage>
        <taxon>Bacteria</taxon>
        <taxon>Bacillati</taxon>
        <taxon>Bacillota</taxon>
        <taxon>Clostridia</taxon>
        <taxon>Lachnospirales</taxon>
        <taxon>Lachnospiraceae</taxon>
        <taxon>Lachnospira</taxon>
    </lineage>
</organism>
<dbReference type="PANTHER" id="PTHR23132:SF23">
    <property type="entry name" value="D-ALANINE--D-ALANINE LIGASE B"/>
    <property type="match status" value="1"/>
</dbReference>
<gene>
    <name evidence="10" type="primary">ddl</name>
    <name evidence="13" type="ORF">H8S01_05950</name>
</gene>
<dbReference type="InterPro" id="IPR011761">
    <property type="entry name" value="ATP-grasp"/>
</dbReference>
<evidence type="ECO:0000256" key="2">
    <source>
        <dbReference type="ARBA" id="ARBA00010871"/>
    </source>
</evidence>
<dbReference type="InterPro" id="IPR000291">
    <property type="entry name" value="D-Ala_lig_Van_CS"/>
</dbReference>
<evidence type="ECO:0000313" key="13">
    <source>
        <dbReference type="EMBL" id="MBC5680503.1"/>
    </source>
</evidence>
<reference evidence="13 14" key="1">
    <citation type="submission" date="2020-08" db="EMBL/GenBank/DDBJ databases">
        <title>Genome public.</title>
        <authorList>
            <person name="Liu C."/>
            <person name="Sun Q."/>
        </authorList>
    </citation>
    <scope>NUCLEOTIDE SEQUENCE [LARGE SCALE GENOMIC DNA]</scope>
    <source>
        <strain evidence="13 14">NSJ-43</strain>
    </source>
</reference>
<keyword evidence="6 11" id="KW-0067">ATP-binding</keyword>
<dbReference type="SUPFAM" id="SSF56059">
    <property type="entry name" value="Glutathione synthetase ATP-binding domain-like"/>
    <property type="match status" value="1"/>
</dbReference>
<evidence type="ECO:0000256" key="7">
    <source>
        <dbReference type="ARBA" id="ARBA00022960"/>
    </source>
</evidence>
<dbReference type="Pfam" id="PF07478">
    <property type="entry name" value="Dala_Dala_lig_C"/>
    <property type="match status" value="1"/>
</dbReference>
<keyword evidence="7 10" id="KW-0133">Cell shape</keyword>
<keyword evidence="5 11" id="KW-0547">Nucleotide-binding</keyword>
<evidence type="ECO:0000256" key="3">
    <source>
        <dbReference type="ARBA" id="ARBA00022490"/>
    </source>
</evidence>
<dbReference type="EMBL" id="JACOPD010000003">
    <property type="protein sequence ID" value="MBC5680503.1"/>
    <property type="molecule type" value="Genomic_DNA"/>
</dbReference>
<evidence type="ECO:0000256" key="11">
    <source>
        <dbReference type="PROSITE-ProRule" id="PRU00409"/>
    </source>
</evidence>
<dbReference type="PROSITE" id="PS50975">
    <property type="entry name" value="ATP_GRASP"/>
    <property type="match status" value="1"/>
</dbReference>
<evidence type="ECO:0000256" key="10">
    <source>
        <dbReference type="HAMAP-Rule" id="MF_00047"/>
    </source>
</evidence>
<comment type="subcellular location">
    <subcellularLocation>
        <location evidence="1 10">Cytoplasm</location>
    </subcellularLocation>
</comment>
<comment type="similarity">
    <text evidence="2 10">Belongs to the D-alanine--D-alanine ligase family.</text>
</comment>
<name>A0ABR7FZ67_9FIRM</name>
<dbReference type="Gene3D" id="3.30.470.20">
    <property type="entry name" value="ATP-grasp fold, B domain"/>
    <property type="match status" value="1"/>
</dbReference>
<dbReference type="PANTHER" id="PTHR23132">
    <property type="entry name" value="D-ALANINE--D-ALANINE LIGASE"/>
    <property type="match status" value="1"/>
</dbReference>
<dbReference type="EC" id="6.3.2.4" evidence="10"/>
<evidence type="ECO:0000256" key="4">
    <source>
        <dbReference type="ARBA" id="ARBA00022598"/>
    </source>
</evidence>
<comment type="catalytic activity">
    <reaction evidence="10">
        <text>2 D-alanine + ATP = D-alanyl-D-alanine + ADP + phosphate + H(+)</text>
        <dbReference type="Rhea" id="RHEA:11224"/>
        <dbReference type="ChEBI" id="CHEBI:15378"/>
        <dbReference type="ChEBI" id="CHEBI:30616"/>
        <dbReference type="ChEBI" id="CHEBI:43474"/>
        <dbReference type="ChEBI" id="CHEBI:57416"/>
        <dbReference type="ChEBI" id="CHEBI:57822"/>
        <dbReference type="ChEBI" id="CHEBI:456216"/>
        <dbReference type="EC" id="6.3.2.4"/>
    </reaction>
</comment>
<evidence type="ECO:0000256" key="8">
    <source>
        <dbReference type="ARBA" id="ARBA00022984"/>
    </source>
</evidence>
<comment type="pathway">
    <text evidence="10">Cell wall biogenesis; peptidoglycan biosynthesis.</text>
</comment>
<keyword evidence="8 10" id="KW-0573">Peptidoglycan synthesis</keyword>
<dbReference type="InterPro" id="IPR005905">
    <property type="entry name" value="D_ala_D_ala"/>
</dbReference>
<feature type="domain" description="ATP-grasp" evidence="12">
    <location>
        <begin position="146"/>
        <end position="337"/>
    </location>
</feature>
<keyword evidence="3 10" id="KW-0963">Cytoplasm</keyword>
<dbReference type="Proteomes" id="UP000628463">
    <property type="component" value="Unassembled WGS sequence"/>
</dbReference>
<dbReference type="InterPro" id="IPR011127">
    <property type="entry name" value="Dala_Dala_lig_N"/>
</dbReference>
<dbReference type="RefSeq" id="WP_021866160.1">
    <property type="nucleotide sequence ID" value="NZ_JACOPD010000003.1"/>
</dbReference>
<dbReference type="InterPro" id="IPR011095">
    <property type="entry name" value="Dala_Dala_lig_C"/>
</dbReference>
<comment type="function">
    <text evidence="10">Cell wall formation.</text>
</comment>
<evidence type="ECO:0000313" key="14">
    <source>
        <dbReference type="Proteomes" id="UP000628463"/>
    </source>
</evidence>
<proteinExistence type="inferred from homology"/>
<keyword evidence="4 10" id="KW-0436">Ligase</keyword>
<dbReference type="Gene3D" id="3.30.1490.20">
    <property type="entry name" value="ATP-grasp fold, A domain"/>
    <property type="match status" value="1"/>
</dbReference>
<evidence type="ECO:0000256" key="9">
    <source>
        <dbReference type="ARBA" id="ARBA00023316"/>
    </source>
</evidence>
<evidence type="ECO:0000256" key="6">
    <source>
        <dbReference type="ARBA" id="ARBA00022840"/>
    </source>
</evidence>
<sequence length="344" mass="37618">MNIAVIAGGTSTERDVSLSSGKLICASLRRNGHNANMIDVFLGSDKYDNVQDFFNDKNDLEELASELGKMSPKIKEIETERKEKSEGFFGPMVLDVCKAADIVYIGLHGSNGEDGKIQAAFDLFGIKYTGTDYLSSAISMDKHLTKKMLATEGVPVPKGITLKKGHKLEYVPFPCVVKPCCGGSSVGVSIAKNEAEFKEAVDLAFSLEDEIIVEEYVKGREFSVAVIDGKALPVIEIEPLNGFYDYKNKYSAGATKETCPAKVDEETSQRMQRWAEKACEAAGIKAFARVDELMNEDGQIFCLEINTLPGMTATSLVPQEAQVVGISYDELTQKLVELSLAKYE</sequence>
<dbReference type="GO" id="GO:0016874">
    <property type="term" value="F:ligase activity"/>
    <property type="evidence" value="ECO:0007669"/>
    <property type="project" value="UniProtKB-KW"/>
</dbReference>
<dbReference type="PROSITE" id="PS00843">
    <property type="entry name" value="DALA_DALA_LIGASE_1"/>
    <property type="match status" value="1"/>
</dbReference>
<keyword evidence="14" id="KW-1185">Reference proteome</keyword>
<evidence type="ECO:0000256" key="1">
    <source>
        <dbReference type="ARBA" id="ARBA00004496"/>
    </source>
</evidence>
<dbReference type="SUPFAM" id="SSF52440">
    <property type="entry name" value="PreATP-grasp domain"/>
    <property type="match status" value="1"/>
</dbReference>
<accession>A0ABR7FZ67</accession>
<evidence type="ECO:0000256" key="5">
    <source>
        <dbReference type="ARBA" id="ARBA00022741"/>
    </source>
</evidence>
<keyword evidence="9 10" id="KW-0961">Cell wall biogenesis/degradation</keyword>
<dbReference type="InterPro" id="IPR013815">
    <property type="entry name" value="ATP_grasp_subdomain_1"/>
</dbReference>